<dbReference type="RefSeq" id="WP_109837382.1">
    <property type="nucleotide sequence ID" value="NZ_QGKM01000021.1"/>
</dbReference>
<dbReference type="AlphaFoldDB" id="A0A317CI63"/>
<gene>
    <name evidence="2" type="ORF">DKW60_09285</name>
</gene>
<dbReference type="InterPro" id="IPR018638">
    <property type="entry name" value="DUF2061_membrane"/>
</dbReference>
<accession>A0A317CI63</accession>
<reference evidence="2 3" key="1">
    <citation type="submission" date="2018-05" db="EMBL/GenBank/DDBJ databases">
        <title>Leucothrix arctica sp. nov., isolated from Arctic seawater.</title>
        <authorList>
            <person name="Choi A."/>
            <person name="Baek K."/>
        </authorList>
    </citation>
    <scope>NUCLEOTIDE SEQUENCE [LARGE SCALE GENOMIC DNA]</scope>
    <source>
        <strain evidence="2 3">JCM 18388</strain>
    </source>
</reference>
<keyword evidence="3" id="KW-1185">Reference proteome</keyword>
<dbReference type="Proteomes" id="UP000245539">
    <property type="component" value="Unassembled WGS sequence"/>
</dbReference>
<evidence type="ECO:0000313" key="2">
    <source>
        <dbReference type="EMBL" id="PWQ97861.1"/>
    </source>
</evidence>
<organism evidence="2 3">
    <name type="scientific">Leucothrix pacifica</name>
    <dbReference type="NCBI Taxonomy" id="1247513"/>
    <lineage>
        <taxon>Bacteria</taxon>
        <taxon>Pseudomonadati</taxon>
        <taxon>Pseudomonadota</taxon>
        <taxon>Gammaproteobacteria</taxon>
        <taxon>Thiotrichales</taxon>
        <taxon>Thiotrichaceae</taxon>
        <taxon>Leucothrix</taxon>
    </lineage>
</organism>
<evidence type="ECO:0000313" key="3">
    <source>
        <dbReference type="Proteomes" id="UP000245539"/>
    </source>
</evidence>
<proteinExistence type="predicted"/>
<sequence>MSTIIALFYALYACECVCSTVAYLITGSVVMGGAVALVESAINTVAFYFHEKLWNKFDIPELLSHLTVVASHRV</sequence>
<dbReference type="EMBL" id="QGKM01000021">
    <property type="protein sequence ID" value="PWQ97861.1"/>
    <property type="molecule type" value="Genomic_DNA"/>
</dbReference>
<protein>
    <recommendedName>
        <fullName evidence="1">DUF2061 domain-containing protein</fullName>
    </recommendedName>
</protein>
<comment type="caution">
    <text evidence="2">The sequence shown here is derived from an EMBL/GenBank/DDBJ whole genome shotgun (WGS) entry which is preliminary data.</text>
</comment>
<dbReference type="Pfam" id="PF09834">
    <property type="entry name" value="DUF2061"/>
    <property type="match status" value="1"/>
</dbReference>
<evidence type="ECO:0000259" key="1">
    <source>
        <dbReference type="Pfam" id="PF09834"/>
    </source>
</evidence>
<name>A0A317CI63_9GAMM</name>
<feature type="domain" description="DUF2061" evidence="1">
    <location>
        <begin position="17"/>
        <end position="55"/>
    </location>
</feature>
<dbReference type="OrthoDB" id="9133582at2"/>